<dbReference type="EMBL" id="FQUX01000006">
    <property type="protein sequence ID" value="SHF67807.1"/>
    <property type="molecule type" value="Genomic_DNA"/>
</dbReference>
<dbReference type="GO" id="GO:0005829">
    <property type="term" value="C:cytosol"/>
    <property type="evidence" value="ECO:0007669"/>
    <property type="project" value="TreeGrafter"/>
</dbReference>
<dbReference type="Pfam" id="PF00701">
    <property type="entry name" value="DHDPS"/>
    <property type="match status" value="1"/>
</dbReference>
<sequence>MMKLAIKGIIPPMITPLLENKQLDLVGLKNLLNHLINGGVHGIFILGTTGEGPSLSYAVRKQLITETCKIVNKKVPVLVGITDTSIDGTMEIADHAKKVGADALVVAPPYYFPIAQEEMGDYLESLVPMLPLPFMLYNMPSCTKLHLSMDVVGKAKELGAIGIKDSSGDLTYLYMLIEEFKSDPSFSIIAGTELFLPETILNGGHGSVAGGANFFPRLFVDLYEAAMVQDLEKIKILREKVIMVHQTIYEVGEYSSRHIKGTKAALMAMGICQDHNAEPLDRFTEEQRDKIKKYVAQFNYKNEYNEVH</sequence>
<dbReference type="Proteomes" id="UP000184406">
    <property type="component" value="Unassembled WGS sequence"/>
</dbReference>
<dbReference type="GO" id="GO:0019262">
    <property type="term" value="P:N-acetylneuraminate catabolic process"/>
    <property type="evidence" value="ECO:0007669"/>
    <property type="project" value="TreeGrafter"/>
</dbReference>
<reference evidence="6" key="1">
    <citation type="submission" date="2016-11" db="EMBL/GenBank/DDBJ databases">
        <authorList>
            <person name="Varghese N."/>
            <person name="Submissions S."/>
        </authorList>
    </citation>
    <scope>NUCLEOTIDE SEQUENCE [LARGE SCALE GENOMIC DNA]</scope>
    <source>
        <strain evidence="6">DSM 17539</strain>
    </source>
</reference>
<dbReference type="PANTHER" id="PTHR42849">
    <property type="entry name" value="N-ACETYLNEURAMINATE LYASE"/>
    <property type="match status" value="1"/>
</dbReference>
<dbReference type="PANTHER" id="PTHR42849:SF1">
    <property type="entry name" value="N-ACETYLNEURAMINATE LYASE"/>
    <property type="match status" value="1"/>
</dbReference>
<dbReference type="OrthoDB" id="9778880at2"/>
<feature type="binding site" evidence="4">
    <location>
        <position position="49"/>
    </location>
    <ligand>
        <name>pyruvate</name>
        <dbReference type="ChEBI" id="CHEBI:15361"/>
    </ligand>
</feature>
<evidence type="ECO:0000256" key="1">
    <source>
        <dbReference type="ARBA" id="ARBA00023239"/>
    </source>
</evidence>
<comment type="similarity">
    <text evidence="2">Belongs to the DapA family.</text>
</comment>
<evidence type="ECO:0000256" key="2">
    <source>
        <dbReference type="PIRNR" id="PIRNR001365"/>
    </source>
</evidence>
<dbReference type="SMART" id="SM01130">
    <property type="entry name" value="DHDPS"/>
    <property type="match status" value="1"/>
</dbReference>
<dbReference type="RefSeq" id="WP_072863495.1">
    <property type="nucleotide sequence ID" value="NZ_FQUX01000006.1"/>
</dbReference>
<evidence type="ECO:0000313" key="5">
    <source>
        <dbReference type="EMBL" id="SHF67807.1"/>
    </source>
</evidence>
<accession>A0A1M5DLF4</accession>
<organism evidence="5 6">
    <name type="scientific">Arenibacter palladensis</name>
    <dbReference type="NCBI Taxonomy" id="237373"/>
    <lineage>
        <taxon>Bacteria</taxon>
        <taxon>Pseudomonadati</taxon>
        <taxon>Bacteroidota</taxon>
        <taxon>Flavobacteriia</taxon>
        <taxon>Flavobacteriales</taxon>
        <taxon>Flavobacteriaceae</taxon>
        <taxon>Arenibacter</taxon>
    </lineage>
</organism>
<evidence type="ECO:0000313" key="6">
    <source>
        <dbReference type="Proteomes" id="UP000184406"/>
    </source>
</evidence>
<dbReference type="CDD" id="cd00408">
    <property type="entry name" value="DHDPS-like"/>
    <property type="match status" value="1"/>
</dbReference>
<dbReference type="InterPro" id="IPR002220">
    <property type="entry name" value="DapA-like"/>
</dbReference>
<feature type="active site" description="Schiff-base intermediate with substrate" evidence="3">
    <location>
        <position position="164"/>
    </location>
</feature>
<dbReference type="Gene3D" id="3.20.20.70">
    <property type="entry name" value="Aldolase class I"/>
    <property type="match status" value="1"/>
</dbReference>
<dbReference type="InterPro" id="IPR013785">
    <property type="entry name" value="Aldolase_TIM"/>
</dbReference>
<dbReference type="AlphaFoldDB" id="A0A1M5DLF4"/>
<proteinExistence type="inferred from homology"/>
<keyword evidence="6" id="KW-1185">Reference proteome</keyword>
<dbReference type="PRINTS" id="PR00146">
    <property type="entry name" value="DHPICSNTHASE"/>
</dbReference>
<feature type="active site" description="Proton donor/acceptor" evidence="3">
    <location>
        <position position="137"/>
    </location>
</feature>
<gene>
    <name evidence="5" type="ORF">SAMN03080594_106146</name>
</gene>
<protein>
    <submittedName>
        <fullName evidence="5">4-hydroxy-tetrahydrodipicolinate synthase</fullName>
    </submittedName>
</protein>
<evidence type="ECO:0000256" key="3">
    <source>
        <dbReference type="PIRSR" id="PIRSR001365-1"/>
    </source>
</evidence>
<keyword evidence="1 2" id="KW-0456">Lyase</keyword>
<dbReference type="SUPFAM" id="SSF51569">
    <property type="entry name" value="Aldolase"/>
    <property type="match status" value="1"/>
</dbReference>
<evidence type="ECO:0000256" key="4">
    <source>
        <dbReference type="PIRSR" id="PIRSR001365-2"/>
    </source>
</evidence>
<dbReference type="PIRSF" id="PIRSF001365">
    <property type="entry name" value="DHDPS"/>
    <property type="match status" value="1"/>
</dbReference>
<dbReference type="GO" id="GO:0008747">
    <property type="term" value="F:N-acetylneuraminate lyase activity"/>
    <property type="evidence" value="ECO:0007669"/>
    <property type="project" value="TreeGrafter"/>
</dbReference>
<feature type="binding site" evidence="4">
    <location>
        <position position="208"/>
    </location>
    <ligand>
        <name>pyruvate</name>
        <dbReference type="ChEBI" id="CHEBI:15361"/>
    </ligand>
</feature>
<name>A0A1M5DLF4_9FLAO</name>